<dbReference type="EMBL" id="AP028911">
    <property type="protein sequence ID" value="BES92315.1"/>
    <property type="molecule type" value="Genomic_DNA"/>
</dbReference>
<dbReference type="InterPro" id="IPR043502">
    <property type="entry name" value="DNA/RNA_pol_sf"/>
</dbReference>
<dbReference type="Pfam" id="PF03564">
    <property type="entry name" value="DUF1759"/>
    <property type="match status" value="1"/>
</dbReference>
<reference evidence="3 4" key="1">
    <citation type="submission" date="2023-09" db="EMBL/GenBank/DDBJ databases">
        <title>Nesidiocoris tenuis whole genome shotgun sequence.</title>
        <authorList>
            <person name="Shibata T."/>
            <person name="Shimoda M."/>
            <person name="Kobayashi T."/>
            <person name="Uehara T."/>
        </authorList>
    </citation>
    <scope>NUCLEOTIDE SEQUENCE [LARGE SCALE GENOMIC DNA]</scope>
    <source>
        <strain evidence="3 4">Japan</strain>
    </source>
</reference>
<gene>
    <name evidence="3" type="ORF">NTJ_05123</name>
</gene>
<dbReference type="InterPro" id="IPR008042">
    <property type="entry name" value="Retrotrans_Pao"/>
</dbReference>
<dbReference type="InterPro" id="IPR041588">
    <property type="entry name" value="Integrase_H2C2"/>
</dbReference>
<proteinExistence type="predicted"/>
<dbReference type="PANTHER" id="PTHR47331:SF1">
    <property type="entry name" value="GAG-LIKE PROTEIN"/>
    <property type="match status" value="1"/>
</dbReference>
<feature type="domain" description="Integrase catalytic" evidence="2">
    <location>
        <begin position="1399"/>
        <end position="1602"/>
    </location>
</feature>
<dbReference type="SUPFAM" id="SSF56672">
    <property type="entry name" value="DNA/RNA polymerases"/>
    <property type="match status" value="1"/>
</dbReference>
<dbReference type="Proteomes" id="UP001307889">
    <property type="component" value="Chromosome 3"/>
</dbReference>
<organism evidence="3 4">
    <name type="scientific">Nesidiocoris tenuis</name>
    <dbReference type="NCBI Taxonomy" id="355587"/>
    <lineage>
        <taxon>Eukaryota</taxon>
        <taxon>Metazoa</taxon>
        <taxon>Ecdysozoa</taxon>
        <taxon>Arthropoda</taxon>
        <taxon>Hexapoda</taxon>
        <taxon>Insecta</taxon>
        <taxon>Pterygota</taxon>
        <taxon>Neoptera</taxon>
        <taxon>Paraneoptera</taxon>
        <taxon>Hemiptera</taxon>
        <taxon>Heteroptera</taxon>
        <taxon>Panheteroptera</taxon>
        <taxon>Cimicomorpha</taxon>
        <taxon>Miridae</taxon>
        <taxon>Dicyphina</taxon>
        <taxon>Nesidiocoris</taxon>
    </lineage>
</organism>
<dbReference type="Pfam" id="PF05380">
    <property type="entry name" value="Peptidase_A17"/>
    <property type="match status" value="1"/>
</dbReference>
<dbReference type="Gene3D" id="3.30.420.10">
    <property type="entry name" value="Ribonuclease H-like superfamily/Ribonuclease H"/>
    <property type="match status" value="1"/>
</dbReference>
<dbReference type="InterPro" id="IPR036397">
    <property type="entry name" value="RNaseH_sf"/>
</dbReference>
<sequence length="1717" mass="192773">MNQLWARMQTLCDFSKNLSPNDHALFMVQIRSVSDLRAEFSETVNDLEEVRLEMDDNYEPNLDKITAFAQMADSVLAVGDRIARDEHFANQVRAQPAACKVKLEPIQIPKFDGSLENWEPFIQTFTDLIHNNDGLSDLQRVNYLVSHLIGSAKSVVASVPPTEANYELLLGVLRKRFEDRRAQGHYYLDKILNFKSTTQESEKALNSFLEGFVGASSALKKIGIPDLFDFLLLHVAGKKLDSDTMRQFDMKHREEEVPTFDSLVSFAHEQSKILARSKRYVGSSSSNRSPGEKPSHSLVAQQNVVSSPRDKRRTNKCSFCKEASHDLVKCSSFLKSTPKQRYNFVRRSRLCFRCLSAAHFTVDCESSSACPSCGHGHHGLLHFVDAKSSNFATKNELESQNQQSESVAPSTIAMSGLCASNTLVLLSTARVTVRDRKGNPVILRALLDCGSQSHFLTKGCCEKLGLRTKQLRSHVKCLGKGTAPIEEQVCVTFQSLVRPSSKYSVRAYVLSELTDDMPAVPVNMKHLDHLASLNLADSSFNVPGPIDMLIGAELWPLIVGERKIVGPPHTPFALESSLGWLIMGTAPIAAIPSQKPQAFHAIVAEEPLDNLLEKFWTIEEVPNGPHNAPEDSACEQYYLNTVGREPDGRFVVALPFRKSPPLLGDSLGQATRRFLQLERRLSRSPELFNQYKKVMQGYLDEGYLSVVPAVELTQNREAYYIPHHGVMKSESSSTPLRIVMDASCRTTTGVSLNDVLYVGPKLQNDLFVILLNFRLFRVAITSDIRQMYLRILVRPEDRRFQRILFRFSPDEPICTYQMNTVVFGIAPSPYLALRTVRHLIDLEGSRFPRAAAAATRDLYVDDFLSSVDSEEEAVLLKQELCALFASGSFQLLKWGSNSEQVLETIPVQERSAECLTFDSDASLKVLGLRWNPLQDTFSVQINRPPPTCTKRTMLSAIAKIFDPLGFLAPLTVLAKLLIRTLWSQRIDWDDTPPEEIVNQWRNFVDDLHLLAEWHIPRHSFVSPGDYSLLVGFADASQAAYGAVIYVVSYFPGRGRRANLLCAKSKVAPTKSITIPRLELCAAVLLSKLLRLVLNQYEPRHSIQKVYALTDSTVALQWISSPPAKWTVFVANRVAQVQENLDQRCWYHVRGETNAADCLSRGLTAGALLRHPLWFGGPHWLLQEEDGWPITRVTDISAAYSVPEERVASLAAVAPPASSEWPLEPLLDRVSTYRRLLRSTVYVLRALRLSLARSGVILASEIEEAEKRWLVYIQRQQFAEIFTYLDSQGKLSGKQTKPDPLIGRLDLFIKDGLIRVGGRLNYSGLDFDHRHPVILPKKGKFVELLIDQHHVDNLHTGPHLLMAILQRRFWILSGRDIVRRRVQRCNTCFRNKPKPLQPKMAPLPSIRFEQCKAFLNCGVDFDGPFSISMVRRRGGSSLKAYICLFVCLTTKAIHLELASNLTTECFLAAFRRFLSRRGPCHRICSDQGTNFIGAKNFLSDLYRFTASSEFNDAIGSELSHRRIEWKLNPPAAPHFGGIWEANVRSVKTHLVKLIGSQLLTYEEFATVLAQVEAVLNSRPLSVLSADPGAPAALTPAHFLTMGPPLDHLPIEDFAGVPVNRLGHFQLVSAIVKGFWKRWQQEYLHTLQNRRKWTTDAPPVSEGTVVVIMKEDVPPLRWPLAVIKRLCPGPDGVPRVAIVKTTNGELTRPLVRLCPLPSQ</sequence>
<dbReference type="Pfam" id="PF18701">
    <property type="entry name" value="DUF5641"/>
    <property type="match status" value="1"/>
</dbReference>
<name>A0ABN7AJ70_9HEMI</name>
<dbReference type="SUPFAM" id="SSF53098">
    <property type="entry name" value="Ribonuclease H-like"/>
    <property type="match status" value="1"/>
</dbReference>
<evidence type="ECO:0000313" key="4">
    <source>
        <dbReference type="Proteomes" id="UP001307889"/>
    </source>
</evidence>
<dbReference type="InterPro" id="IPR040676">
    <property type="entry name" value="DUF5641"/>
</dbReference>
<evidence type="ECO:0000313" key="3">
    <source>
        <dbReference type="EMBL" id="BES92315.1"/>
    </source>
</evidence>
<evidence type="ECO:0000256" key="1">
    <source>
        <dbReference type="SAM" id="MobiDB-lite"/>
    </source>
</evidence>
<dbReference type="InterPro" id="IPR005312">
    <property type="entry name" value="DUF1759"/>
</dbReference>
<dbReference type="PANTHER" id="PTHR47331">
    <property type="entry name" value="PHD-TYPE DOMAIN-CONTAINING PROTEIN"/>
    <property type="match status" value="1"/>
</dbReference>
<dbReference type="InterPro" id="IPR012337">
    <property type="entry name" value="RNaseH-like_sf"/>
</dbReference>
<accession>A0ABN7AJ70</accession>
<protein>
    <submittedName>
        <fullName evidence="3">Pao retrotransposon peptidase</fullName>
    </submittedName>
</protein>
<dbReference type="PROSITE" id="PS50994">
    <property type="entry name" value="INTEGRASE"/>
    <property type="match status" value="1"/>
</dbReference>
<dbReference type="CDD" id="cd01644">
    <property type="entry name" value="RT_pepA17"/>
    <property type="match status" value="1"/>
</dbReference>
<feature type="region of interest" description="Disordered" evidence="1">
    <location>
        <begin position="278"/>
        <end position="311"/>
    </location>
</feature>
<evidence type="ECO:0000259" key="2">
    <source>
        <dbReference type="PROSITE" id="PS50994"/>
    </source>
</evidence>
<dbReference type="Pfam" id="PF17921">
    <property type="entry name" value="Integrase_H2C2"/>
    <property type="match status" value="1"/>
</dbReference>
<keyword evidence="4" id="KW-1185">Reference proteome</keyword>
<dbReference type="InterPro" id="IPR001584">
    <property type="entry name" value="Integrase_cat-core"/>
</dbReference>